<proteinExistence type="predicted"/>
<gene>
    <name evidence="1" type="ORF">ACAOBT_LOCUS8627</name>
</gene>
<name>A0A9P0K8A0_ACAOB</name>
<dbReference type="AlphaFoldDB" id="A0A9P0K8A0"/>
<reference evidence="1" key="1">
    <citation type="submission" date="2022-03" db="EMBL/GenBank/DDBJ databases">
        <authorList>
            <person name="Sayadi A."/>
        </authorList>
    </citation>
    <scope>NUCLEOTIDE SEQUENCE</scope>
</reference>
<comment type="caution">
    <text evidence="1">The sequence shown here is derived from an EMBL/GenBank/DDBJ whole genome shotgun (WGS) entry which is preliminary data.</text>
</comment>
<dbReference type="Proteomes" id="UP001152888">
    <property type="component" value="Unassembled WGS sequence"/>
</dbReference>
<evidence type="ECO:0000313" key="2">
    <source>
        <dbReference type="Proteomes" id="UP001152888"/>
    </source>
</evidence>
<accession>A0A9P0K8A0</accession>
<protein>
    <submittedName>
        <fullName evidence="1">Uncharacterized protein</fullName>
    </submittedName>
</protein>
<keyword evidence="2" id="KW-1185">Reference proteome</keyword>
<sequence length="69" mass="8042">MKYSRGSQMYTRNVFRTEDQRGIRTERIYSPPHCPTQTQWRRTHAFGGRDTAQDGKVPAACSMNMSCWV</sequence>
<evidence type="ECO:0000313" key="1">
    <source>
        <dbReference type="EMBL" id="CAH1969911.1"/>
    </source>
</evidence>
<dbReference type="EMBL" id="CAKOFQ010006767">
    <property type="protein sequence ID" value="CAH1969911.1"/>
    <property type="molecule type" value="Genomic_DNA"/>
</dbReference>
<organism evidence="1 2">
    <name type="scientific">Acanthoscelides obtectus</name>
    <name type="common">Bean weevil</name>
    <name type="synonym">Bruchus obtectus</name>
    <dbReference type="NCBI Taxonomy" id="200917"/>
    <lineage>
        <taxon>Eukaryota</taxon>
        <taxon>Metazoa</taxon>
        <taxon>Ecdysozoa</taxon>
        <taxon>Arthropoda</taxon>
        <taxon>Hexapoda</taxon>
        <taxon>Insecta</taxon>
        <taxon>Pterygota</taxon>
        <taxon>Neoptera</taxon>
        <taxon>Endopterygota</taxon>
        <taxon>Coleoptera</taxon>
        <taxon>Polyphaga</taxon>
        <taxon>Cucujiformia</taxon>
        <taxon>Chrysomeloidea</taxon>
        <taxon>Chrysomelidae</taxon>
        <taxon>Bruchinae</taxon>
        <taxon>Bruchini</taxon>
        <taxon>Acanthoscelides</taxon>
    </lineage>
</organism>